<name>A0A418X100_9BURK</name>
<evidence type="ECO:0000313" key="2">
    <source>
        <dbReference type="Proteomes" id="UP000285190"/>
    </source>
</evidence>
<dbReference type="InterPro" id="IPR038225">
    <property type="entry name" value="TagF_sf"/>
</dbReference>
<gene>
    <name evidence="1" type="primary">tagF</name>
    <name evidence="1" type="ORF">D3870_09050</name>
</gene>
<dbReference type="RefSeq" id="WP_119738429.1">
    <property type="nucleotide sequence ID" value="NZ_QYUN01000002.1"/>
</dbReference>
<reference evidence="1 2" key="1">
    <citation type="submission" date="2018-09" db="EMBL/GenBank/DDBJ databases">
        <authorList>
            <person name="Zhu H."/>
        </authorList>
    </citation>
    <scope>NUCLEOTIDE SEQUENCE [LARGE SCALE GENOMIC DNA]</scope>
    <source>
        <strain evidence="1 2">K2R10-39</strain>
    </source>
</reference>
<proteinExistence type="predicted"/>
<comment type="caution">
    <text evidence="1">The sequence shown here is derived from an EMBL/GenBank/DDBJ whole genome shotgun (WGS) entry which is preliminary data.</text>
</comment>
<dbReference type="NCBIfam" id="TIGR03373">
    <property type="entry name" value="VI_minor_4"/>
    <property type="match status" value="1"/>
</dbReference>
<dbReference type="Gene3D" id="3.40.1730.10">
    <property type="entry name" value="pa0076 domain"/>
    <property type="match status" value="1"/>
</dbReference>
<dbReference type="AlphaFoldDB" id="A0A418X100"/>
<evidence type="ECO:0000313" key="1">
    <source>
        <dbReference type="EMBL" id="RJG06131.1"/>
    </source>
</evidence>
<protein>
    <submittedName>
        <fullName evidence="1">Type VI secretion system-associated protein TagF</fullName>
    </submittedName>
</protein>
<sequence>MSAHKTIKLRNPGSVYFGKISSRGDFVKSTSGTKLISLIDSWAAQGMELLIADPDWKARYDDGAAIDFLFAGTRKHHAVCGSMIPSCDSSSRRFPFIAATMFEIDDAMDFLPLSPLFLERHINHQRALIHHIAKTHDAADALSALNEISLESEVDGNKHVGSYEHFLANTTLTNLTNSLAFDREQATVRQMILAIGYLLQPVLTNYAIPPQKGLALPMTRDPSQAAFIKALWIDLISTFLPRAEFELSIFSCMRRGNPKLIVTLNGATPSVFQVLFSERCEEDYLINVEHSAAWIEECASQEPATFKLSSYLEHDALSLRQLVDTFRQSFSG</sequence>
<organism evidence="1 2">
    <name type="scientific">Noviherbaspirillum cavernae</name>
    <dbReference type="NCBI Taxonomy" id="2320862"/>
    <lineage>
        <taxon>Bacteria</taxon>
        <taxon>Pseudomonadati</taxon>
        <taxon>Pseudomonadota</taxon>
        <taxon>Betaproteobacteria</taxon>
        <taxon>Burkholderiales</taxon>
        <taxon>Oxalobacteraceae</taxon>
        <taxon>Noviherbaspirillum</taxon>
    </lineage>
</organism>
<dbReference type="Pfam" id="PF09867">
    <property type="entry name" value="TagF_N"/>
    <property type="match status" value="1"/>
</dbReference>
<keyword evidence="2" id="KW-1185">Reference proteome</keyword>
<dbReference type="OrthoDB" id="9801841at2"/>
<dbReference type="InterPro" id="IPR017748">
    <property type="entry name" value="TagF"/>
</dbReference>
<accession>A0A418X100</accession>
<dbReference type="Proteomes" id="UP000285190">
    <property type="component" value="Unassembled WGS sequence"/>
</dbReference>
<dbReference type="EMBL" id="QYUN01000002">
    <property type="protein sequence ID" value="RJG06131.1"/>
    <property type="molecule type" value="Genomic_DNA"/>
</dbReference>